<dbReference type="InterPro" id="IPR039471">
    <property type="entry name" value="CXorf65-like"/>
</dbReference>
<protein>
    <submittedName>
        <fullName evidence="1">Uncharacterized protein</fullName>
    </submittedName>
</protein>
<sequence>MFIVIRHGDNQEFLVNPNSAIKHLLHYVKDKLGLPREETIDLCDTNGSLKLLFLSKTPFESAIKILQPLEVYHVCQVIRGTPDSAPTVAFQLGFGLTKQIMLVGAQV</sequence>
<dbReference type="Proteomes" id="UP001066276">
    <property type="component" value="Chromosome 2_1"/>
</dbReference>
<proteinExistence type="predicted"/>
<accession>A0AAV7V901</accession>
<dbReference type="EMBL" id="JANPWB010000003">
    <property type="protein sequence ID" value="KAJ1196554.1"/>
    <property type="molecule type" value="Genomic_DNA"/>
</dbReference>
<name>A0AAV7V901_PLEWA</name>
<organism evidence="1 2">
    <name type="scientific">Pleurodeles waltl</name>
    <name type="common">Iberian ribbed newt</name>
    <dbReference type="NCBI Taxonomy" id="8319"/>
    <lineage>
        <taxon>Eukaryota</taxon>
        <taxon>Metazoa</taxon>
        <taxon>Chordata</taxon>
        <taxon>Craniata</taxon>
        <taxon>Vertebrata</taxon>
        <taxon>Euteleostomi</taxon>
        <taxon>Amphibia</taxon>
        <taxon>Batrachia</taxon>
        <taxon>Caudata</taxon>
        <taxon>Salamandroidea</taxon>
        <taxon>Salamandridae</taxon>
        <taxon>Pleurodelinae</taxon>
        <taxon>Pleurodeles</taxon>
    </lineage>
</organism>
<gene>
    <name evidence="1" type="ORF">NDU88_000422</name>
</gene>
<dbReference type="AlphaFoldDB" id="A0AAV7V901"/>
<dbReference type="PANTHER" id="PTHR33887">
    <property type="entry name" value="PB1 DOMAIN-CONTAINING PROTEIN"/>
    <property type="match status" value="1"/>
</dbReference>
<reference evidence="1" key="1">
    <citation type="journal article" date="2022" name="bioRxiv">
        <title>Sequencing and chromosome-scale assembly of the giantPleurodeles waltlgenome.</title>
        <authorList>
            <person name="Brown T."/>
            <person name="Elewa A."/>
            <person name="Iarovenko S."/>
            <person name="Subramanian E."/>
            <person name="Araus A.J."/>
            <person name="Petzold A."/>
            <person name="Susuki M."/>
            <person name="Suzuki K.-i.T."/>
            <person name="Hayashi T."/>
            <person name="Toyoda A."/>
            <person name="Oliveira C."/>
            <person name="Osipova E."/>
            <person name="Leigh N.D."/>
            <person name="Simon A."/>
            <person name="Yun M.H."/>
        </authorList>
    </citation>
    <scope>NUCLEOTIDE SEQUENCE</scope>
    <source>
        <strain evidence="1">20211129_DDA</strain>
        <tissue evidence="1">Liver</tissue>
    </source>
</reference>
<dbReference type="Pfam" id="PF15874">
    <property type="entry name" value="Il2rg"/>
    <property type="match status" value="1"/>
</dbReference>
<evidence type="ECO:0000313" key="1">
    <source>
        <dbReference type="EMBL" id="KAJ1196554.1"/>
    </source>
</evidence>
<comment type="caution">
    <text evidence="1">The sequence shown here is derived from an EMBL/GenBank/DDBJ whole genome shotgun (WGS) entry which is preliminary data.</text>
</comment>
<keyword evidence="2" id="KW-1185">Reference proteome</keyword>
<dbReference type="PANTHER" id="PTHR33887:SF4">
    <property type="entry name" value="AB2-183"/>
    <property type="match status" value="1"/>
</dbReference>
<evidence type="ECO:0000313" key="2">
    <source>
        <dbReference type="Proteomes" id="UP001066276"/>
    </source>
</evidence>